<dbReference type="Pfam" id="PF00326">
    <property type="entry name" value="Peptidase_S9"/>
    <property type="match status" value="1"/>
</dbReference>
<dbReference type="InterPro" id="IPR001375">
    <property type="entry name" value="Peptidase_S9_cat"/>
</dbReference>
<dbReference type="GO" id="GO:0004252">
    <property type="term" value="F:serine-type endopeptidase activity"/>
    <property type="evidence" value="ECO:0007669"/>
    <property type="project" value="TreeGrafter"/>
</dbReference>
<dbReference type="InterPro" id="IPR011042">
    <property type="entry name" value="6-blade_b-propeller_TolB-like"/>
</dbReference>
<feature type="domain" description="Peptidase S9 prolyl oligopeptidase catalytic" evidence="2">
    <location>
        <begin position="445"/>
        <end position="510"/>
    </location>
</feature>
<organism evidence="3 4">
    <name type="scientific">Cylicocyclus nassatus</name>
    <name type="common">Nematode worm</name>
    <dbReference type="NCBI Taxonomy" id="53992"/>
    <lineage>
        <taxon>Eukaryota</taxon>
        <taxon>Metazoa</taxon>
        <taxon>Ecdysozoa</taxon>
        <taxon>Nematoda</taxon>
        <taxon>Chromadorea</taxon>
        <taxon>Rhabditida</taxon>
        <taxon>Rhabditina</taxon>
        <taxon>Rhabditomorpha</taxon>
        <taxon>Strongyloidea</taxon>
        <taxon>Strongylidae</taxon>
        <taxon>Cylicocyclus</taxon>
    </lineage>
</organism>
<dbReference type="PANTHER" id="PTHR42776:SF27">
    <property type="entry name" value="DIPEPTIDYL PEPTIDASE FAMILY MEMBER 6"/>
    <property type="match status" value="1"/>
</dbReference>
<accession>A0AA36GRJ2</accession>
<keyword evidence="4" id="KW-1185">Reference proteome</keyword>
<dbReference type="GO" id="GO:0006508">
    <property type="term" value="P:proteolysis"/>
    <property type="evidence" value="ECO:0007669"/>
    <property type="project" value="InterPro"/>
</dbReference>
<dbReference type="EMBL" id="CATQJL010000223">
    <property type="protein sequence ID" value="CAJ0596858.1"/>
    <property type="molecule type" value="Genomic_DNA"/>
</dbReference>
<evidence type="ECO:0000313" key="4">
    <source>
        <dbReference type="Proteomes" id="UP001176961"/>
    </source>
</evidence>
<proteinExistence type="predicted"/>
<reference evidence="3" key="1">
    <citation type="submission" date="2023-07" db="EMBL/GenBank/DDBJ databases">
        <authorList>
            <consortium name="CYATHOMIX"/>
        </authorList>
    </citation>
    <scope>NUCLEOTIDE SEQUENCE</scope>
    <source>
        <strain evidence="3">N/A</strain>
    </source>
</reference>
<protein>
    <recommendedName>
        <fullName evidence="2">Peptidase S9 prolyl oligopeptidase catalytic domain-containing protein</fullName>
    </recommendedName>
</protein>
<evidence type="ECO:0000256" key="1">
    <source>
        <dbReference type="ARBA" id="ARBA00022801"/>
    </source>
</evidence>
<sequence>MLFLSLLPIVTAEIIPRHVIFSPPGYSSLKLSPDGKYLAFIQRDKNNVGNVFFRNLPSGPTRQVTFEPKNSVLDYGFTALPDVIYYSQDNNGDENTMLYAKNVSQKAIRTNQSARSIISDRVGVKAKILGNNYVDPRLLVGINDVNSTMYNVYSYDLLAKKLTLVMRNKRFPEVYLDNDLNVRIAYEEQRDGTAIYYRVKRLAKPGQVLSSDNSRWEKLLHLSAEDSLSNAFMGFDKANNNVYWLWSDSTNDLEKVVKFPIKNAKKRTTLFQPSKGGIGSVLWNYTDKSVMAITELYHKNEWYSLNGSIQDDIQKMVDHRSTATLYILSHSTDQNLFLLMYDFAEKPAEFFLYRRSRKAIVPLFDTQPQLKPYRFNSMVGFTFRARDGLLIQAYLSFPPDTPLRSPRDVPARSREYAEIGIVPLTPQKMIINVHGGPNLRDSYGFDTVNAWLTNRGYIVLQVNFRGSNGFGRKFINAGNGEWGRKMHSDILDALEFAVDHGIANKSQIAILAPVTVVTKF</sequence>
<dbReference type="Gene3D" id="3.40.50.1820">
    <property type="entry name" value="alpha/beta hydrolase"/>
    <property type="match status" value="1"/>
</dbReference>
<keyword evidence="1" id="KW-0378">Hydrolase</keyword>
<dbReference type="Gene3D" id="2.120.10.30">
    <property type="entry name" value="TolB, C-terminal domain"/>
    <property type="match status" value="1"/>
</dbReference>
<dbReference type="AlphaFoldDB" id="A0AA36GRJ2"/>
<comment type="caution">
    <text evidence="3">The sequence shown here is derived from an EMBL/GenBank/DDBJ whole genome shotgun (WGS) entry which is preliminary data.</text>
</comment>
<dbReference type="PANTHER" id="PTHR42776">
    <property type="entry name" value="SERINE PEPTIDASE S9 FAMILY MEMBER"/>
    <property type="match status" value="1"/>
</dbReference>
<dbReference type="SUPFAM" id="SSF82171">
    <property type="entry name" value="DPP6 N-terminal domain-like"/>
    <property type="match status" value="1"/>
</dbReference>
<dbReference type="SUPFAM" id="SSF53474">
    <property type="entry name" value="alpha/beta-Hydrolases"/>
    <property type="match status" value="1"/>
</dbReference>
<gene>
    <name evidence="3" type="ORF">CYNAS_LOCUS8841</name>
</gene>
<evidence type="ECO:0000259" key="2">
    <source>
        <dbReference type="Pfam" id="PF00326"/>
    </source>
</evidence>
<evidence type="ECO:0000313" key="3">
    <source>
        <dbReference type="EMBL" id="CAJ0596858.1"/>
    </source>
</evidence>
<name>A0AA36GRJ2_CYLNA</name>
<dbReference type="Proteomes" id="UP001176961">
    <property type="component" value="Unassembled WGS sequence"/>
</dbReference>
<dbReference type="InterPro" id="IPR029058">
    <property type="entry name" value="AB_hydrolase_fold"/>
</dbReference>